<feature type="binding site" evidence="5">
    <location>
        <position position="243"/>
    </location>
    <ligand>
        <name>Ca(2+)</name>
        <dbReference type="ChEBI" id="CHEBI:29108"/>
        <label>1</label>
        <note>catalytic</note>
    </ligand>
</feature>
<evidence type="ECO:0000313" key="8">
    <source>
        <dbReference type="Proteomes" id="UP000767238"/>
    </source>
</evidence>
<dbReference type="PANTHER" id="PTHR11799">
    <property type="entry name" value="PARAOXONASE"/>
    <property type="match status" value="1"/>
</dbReference>
<gene>
    <name evidence="7" type="ORF">KCV03_g8206</name>
</gene>
<evidence type="ECO:0000313" key="7">
    <source>
        <dbReference type="EMBL" id="KAH0215140.1"/>
    </source>
</evidence>
<dbReference type="GO" id="GO:0046872">
    <property type="term" value="F:metal ion binding"/>
    <property type="evidence" value="ECO:0007669"/>
    <property type="project" value="UniProtKB-KW"/>
</dbReference>
<dbReference type="SUPFAM" id="SSF63829">
    <property type="entry name" value="Calcium-dependent phosphotriesterase"/>
    <property type="match status" value="1"/>
</dbReference>
<dbReference type="EMBL" id="JAHFYH010000076">
    <property type="protein sequence ID" value="KAH0215140.1"/>
    <property type="molecule type" value="Genomic_DNA"/>
</dbReference>
<keyword evidence="5" id="KW-0479">Metal-binding</keyword>
<evidence type="ECO:0000256" key="2">
    <source>
        <dbReference type="ARBA" id="ARBA00022801"/>
    </source>
</evidence>
<comment type="caution">
    <text evidence="7">The sequence shown here is derived from an EMBL/GenBank/DDBJ whole genome shotgun (WGS) entry which is preliminary data.</text>
</comment>
<feature type="binding site" evidence="5">
    <location>
        <position position="195"/>
    </location>
    <ligand>
        <name>Ca(2+)</name>
        <dbReference type="ChEBI" id="CHEBI:29108"/>
        <label>1</label>
        <note>catalytic</note>
    </ligand>
</feature>
<keyword evidence="4" id="KW-0325">Glycoprotein</keyword>
<comment type="cofactor">
    <cofactor evidence="5">
        <name>Ca(2+)</name>
        <dbReference type="ChEBI" id="CHEBI:29108"/>
    </cofactor>
    <text evidence="5">Binds 2 calcium ions per subunit.</text>
</comment>
<dbReference type="Pfam" id="PF01731">
    <property type="entry name" value="Arylesterase"/>
    <property type="match status" value="1"/>
</dbReference>
<feature type="binding site" evidence="5">
    <location>
        <position position="303"/>
    </location>
    <ligand>
        <name>Ca(2+)</name>
        <dbReference type="ChEBI" id="CHEBI:29108"/>
        <label>1</label>
        <note>catalytic</note>
    </ligand>
</feature>
<keyword evidence="5" id="KW-0106">Calcium</keyword>
<keyword evidence="2" id="KW-0378">Hydrolase</keyword>
<comment type="similarity">
    <text evidence="1">Belongs to the paraoxonase family.</text>
</comment>
<accession>A0A9P8GB51</accession>
<keyword evidence="3" id="KW-1015">Disulfide bond</keyword>
<reference evidence="7" key="2">
    <citation type="submission" date="2021-08" db="EMBL/GenBank/DDBJ databases">
        <authorList>
            <person name="Gostincar C."/>
            <person name="Sun X."/>
            <person name="Song Z."/>
            <person name="Gunde-Cimerman N."/>
        </authorList>
    </citation>
    <scope>NUCLEOTIDE SEQUENCE</scope>
    <source>
        <strain evidence="7">EXF-8016</strain>
    </source>
</reference>
<dbReference type="InterPro" id="IPR011042">
    <property type="entry name" value="6-blade_b-propeller_TolB-like"/>
</dbReference>
<feature type="region of interest" description="Disordered" evidence="6">
    <location>
        <begin position="1"/>
        <end position="22"/>
    </location>
</feature>
<evidence type="ECO:0000256" key="5">
    <source>
        <dbReference type="PIRSR" id="PIRSR602640-2"/>
    </source>
</evidence>
<feature type="binding site" evidence="5">
    <location>
        <position position="126"/>
    </location>
    <ligand>
        <name>Ca(2+)</name>
        <dbReference type="ChEBI" id="CHEBI:29108"/>
        <label>1</label>
        <note>catalytic</note>
    </ligand>
</feature>
<dbReference type="AlphaFoldDB" id="A0A9P8GB51"/>
<proteinExistence type="inferred from homology"/>
<dbReference type="OrthoDB" id="5307922at2759"/>
<dbReference type="PANTHER" id="PTHR11799:SF30">
    <property type="entry name" value="SERUM PARAOXONASE_ARYLESTERASE 2"/>
    <property type="match status" value="1"/>
</dbReference>
<dbReference type="Gene3D" id="2.120.10.30">
    <property type="entry name" value="TolB, C-terminal domain"/>
    <property type="match status" value="1"/>
</dbReference>
<evidence type="ECO:0000256" key="3">
    <source>
        <dbReference type="ARBA" id="ARBA00023157"/>
    </source>
</evidence>
<dbReference type="InterPro" id="IPR051288">
    <property type="entry name" value="Serum_paraoxonase/arylesterase"/>
</dbReference>
<feature type="binding site" evidence="5">
    <location>
        <position position="351"/>
    </location>
    <ligand>
        <name>Ca(2+)</name>
        <dbReference type="ChEBI" id="CHEBI:29108"/>
        <label>1</label>
        <note>catalytic</note>
    </ligand>
</feature>
<dbReference type="Proteomes" id="UP000767238">
    <property type="component" value="Unassembled WGS sequence"/>
</dbReference>
<dbReference type="GO" id="GO:0004064">
    <property type="term" value="F:arylesterase activity"/>
    <property type="evidence" value="ECO:0007669"/>
    <property type="project" value="InterPro"/>
</dbReference>
<feature type="binding site" evidence="5">
    <location>
        <position position="350"/>
    </location>
    <ligand>
        <name>Ca(2+)</name>
        <dbReference type="ChEBI" id="CHEBI:29108"/>
        <label>1</label>
        <note>catalytic</note>
    </ligand>
</feature>
<sequence length="448" mass="49434">MKPVEERRIQSCAERSRHPKAPDVAEDIQNQAQIGSRRIEIWKGRFGFWWGLQLHSIIILSEMSLKLNILLLAIAACIPHIYSRLSLLYTIETTNDPAKLSTPRGWITEKGSYEIKYANKLRNCEDLVVDDKAGYVVLGCDEGRDVWNTVMGVFGKTTPPNGQLYLYDYSRSQPSLESIRLLNTPSGYSFHPLGLSLHLATDTLLAVNHGTPGSTVDQFHFSRLGNSATFVKSISSPYLRAPNAVVQISNTEVLVTNDHFFTPRKSPWLNKIETYLGLPLGGVTYLNLKSGETQQIARMPYANGLAVLNSTTIAVASSSSAKVFLYEMDKTTTPPTLAYKEAISTPFWPDNLHVADGKLFIAGHAQLAALAKLSKSRQHCGADTTSAGCDAKAPSYVARWTRKKGLEDVYVGTEIYSSSGVAMDEKRGVSVISGLYGKGLLIWNKEQK</sequence>
<evidence type="ECO:0000256" key="1">
    <source>
        <dbReference type="ARBA" id="ARBA00008595"/>
    </source>
</evidence>
<name>A0A9P8GB51_AURME</name>
<evidence type="ECO:0008006" key="9">
    <source>
        <dbReference type="Google" id="ProtNLM"/>
    </source>
</evidence>
<evidence type="ECO:0000256" key="4">
    <source>
        <dbReference type="ARBA" id="ARBA00023180"/>
    </source>
</evidence>
<reference evidence="7" key="1">
    <citation type="journal article" date="2021" name="J Fungi (Basel)">
        <title>Virulence traits and population genomics of the black yeast Aureobasidium melanogenum.</title>
        <authorList>
            <person name="Cernosa A."/>
            <person name="Sun X."/>
            <person name="Gostincar C."/>
            <person name="Fang C."/>
            <person name="Gunde-Cimerman N."/>
            <person name="Song Z."/>
        </authorList>
    </citation>
    <scope>NUCLEOTIDE SEQUENCE</scope>
    <source>
        <strain evidence="7">EXF-8016</strain>
    </source>
</reference>
<evidence type="ECO:0000256" key="6">
    <source>
        <dbReference type="SAM" id="MobiDB-lite"/>
    </source>
</evidence>
<dbReference type="InterPro" id="IPR002640">
    <property type="entry name" value="Arylesterase"/>
</dbReference>
<organism evidence="7 8">
    <name type="scientific">Aureobasidium melanogenum</name>
    <name type="common">Aureobasidium pullulans var. melanogenum</name>
    <dbReference type="NCBI Taxonomy" id="46634"/>
    <lineage>
        <taxon>Eukaryota</taxon>
        <taxon>Fungi</taxon>
        <taxon>Dikarya</taxon>
        <taxon>Ascomycota</taxon>
        <taxon>Pezizomycotina</taxon>
        <taxon>Dothideomycetes</taxon>
        <taxon>Dothideomycetidae</taxon>
        <taxon>Dothideales</taxon>
        <taxon>Saccotheciaceae</taxon>
        <taxon>Aureobasidium</taxon>
    </lineage>
</organism>
<feature type="non-terminal residue" evidence="7">
    <location>
        <position position="448"/>
    </location>
</feature>
<protein>
    <recommendedName>
        <fullName evidence="9">Calcium-dependent phosphotriesterase</fullName>
    </recommendedName>
</protein>